<name>A0ABY0IEI6_9BACT</name>
<proteinExistence type="predicted"/>
<reference evidence="2" key="1">
    <citation type="journal article" date="2019" name="Int. J. Syst. Evol. Microbiol.">
        <title>Halobacteriovorax valvorus sp. nov., a novel prokaryotic predator isolated from coastal seawater of China.</title>
        <authorList>
            <person name="Chen M.-X."/>
        </authorList>
    </citation>
    <scope>NUCLEOTIDE SEQUENCE [LARGE SCALE GENOMIC DNA]</scope>
    <source>
        <strain evidence="2">BL9</strain>
    </source>
</reference>
<dbReference type="RefSeq" id="WP_133296906.1">
    <property type="nucleotide sequence ID" value="NZ_QDKL01000002.1"/>
</dbReference>
<dbReference type="EMBL" id="QDKL01000002">
    <property type="protein sequence ID" value="RZF21344.1"/>
    <property type="molecule type" value="Genomic_DNA"/>
</dbReference>
<evidence type="ECO:0000313" key="2">
    <source>
        <dbReference type="Proteomes" id="UP000443582"/>
    </source>
</evidence>
<gene>
    <name evidence="1" type="ORF">DAY19_06565</name>
</gene>
<protein>
    <recommendedName>
        <fullName evidence="3">Secreted protein</fullName>
    </recommendedName>
</protein>
<keyword evidence="2" id="KW-1185">Reference proteome</keyword>
<dbReference type="Proteomes" id="UP000443582">
    <property type="component" value="Unassembled WGS sequence"/>
</dbReference>
<evidence type="ECO:0000313" key="1">
    <source>
        <dbReference type="EMBL" id="RZF21344.1"/>
    </source>
</evidence>
<sequence>MMIRFLFILFTFNLSVWSADLHLFNSDDVFNDNFAQSILSGELKAGESIHLRGKSVIYKEVLGSGNTTLILKVHDNEMGQDLALRLPHGNQEKNYNIHDGKRFINHSFAGFSELEETKLPIPMIHSYEDSSYLLVDVIENDFDLKDFLTNNESIPDVEKAHIEEALFDFAKQSAIYQTIGDFHVEQLVYSKAKDKWFLLDWSSGHELARLPSSPTLFTQHFFTNSKRPITEYESNLLNSLNEIVSEERTKQSELDTIELEKIKQQLSEITDYKGILEVYKDIETKHLMSFYTLLQKDFISNHLNKFPSGELKKQELELLLNHLGKFSPYYFSQFAEKVMANIYDLDAFMFIYKKMNEIGLDEELEDDISNIISDNIQRILSNTTESPEATETIEKLKGDFGLISYRTKDILAKAPDFLSPPQSCQEVLAEILNS</sequence>
<evidence type="ECO:0008006" key="3">
    <source>
        <dbReference type="Google" id="ProtNLM"/>
    </source>
</evidence>
<organism evidence="1 2">
    <name type="scientific">Halobacteriovorax vibrionivorans</name>
    <dbReference type="NCBI Taxonomy" id="2152716"/>
    <lineage>
        <taxon>Bacteria</taxon>
        <taxon>Pseudomonadati</taxon>
        <taxon>Bdellovibrionota</taxon>
        <taxon>Bacteriovoracia</taxon>
        <taxon>Bacteriovoracales</taxon>
        <taxon>Halobacteriovoraceae</taxon>
        <taxon>Halobacteriovorax</taxon>
    </lineage>
</organism>
<accession>A0ABY0IEI6</accession>
<comment type="caution">
    <text evidence="1">The sequence shown here is derived from an EMBL/GenBank/DDBJ whole genome shotgun (WGS) entry which is preliminary data.</text>
</comment>